<name>A0ABT9FEI2_9GAMM</name>
<reference evidence="3" key="1">
    <citation type="submission" date="2023-07" db="EMBL/GenBank/DDBJ databases">
        <title>Genome content predicts the carbon catabolic preferences of heterotrophic bacteria.</title>
        <authorList>
            <person name="Gralka M."/>
        </authorList>
    </citation>
    <scope>NUCLEOTIDE SEQUENCE</scope>
    <source>
        <strain evidence="3">4G09</strain>
    </source>
</reference>
<evidence type="ECO:0000313" key="3">
    <source>
        <dbReference type="EMBL" id="MDP2565189.1"/>
    </source>
</evidence>
<comment type="caution">
    <text evidence="3">The sequence shown here is derived from an EMBL/GenBank/DDBJ whole genome shotgun (WGS) entry which is preliminary data.</text>
</comment>
<protein>
    <submittedName>
        <fullName evidence="3">DUF4426 domain-containing protein</fullName>
    </submittedName>
</protein>
<dbReference type="Gene3D" id="2.60.40.3340">
    <property type="entry name" value="Domain of unknown function DUF4426"/>
    <property type="match status" value="1"/>
</dbReference>
<dbReference type="InterPro" id="IPR025218">
    <property type="entry name" value="DUF4426"/>
</dbReference>
<organism evidence="3 4">
    <name type="scientific">Pseudoalteromonas marina</name>
    <dbReference type="NCBI Taxonomy" id="267375"/>
    <lineage>
        <taxon>Bacteria</taxon>
        <taxon>Pseudomonadati</taxon>
        <taxon>Pseudomonadota</taxon>
        <taxon>Gammaproteobacteria</taxon>
        <taxon>Alteromonadales</taxon>
        <taxon>Pseudoalteromonadaceae</taxon>
        <taxon>Pseudoalteromonas</taxon>
    </lineage>
</organism>
<keyword evidence="4" id="KW-1185">Reference proteome</keyword>
<evidence type="ECO:0000313" key="4">
    <source>
        <dbReference type="Proteomes" id="UP001177212"/>
    </source>
</evidence>
<gene>
    <name evidence="3" type="ORF">Q8W34_11155</name>
</gene>
<evidence type="ECO:0000259" key="2">
    <source>
        <dbReference type="Pfam" id="PF14467"/>
    </source>
</evidence>
<feature type="signal peptide" evidence="1">
    <location>
        <begin position="1"/>
        <end position="21"/>
    </location>
</feature>
<feature type="chain" id="PRO_5046509685" evidence="1">
    <location>
        <begin position="22"/>
        <end position="148"/>
    </location>
</feature>
<proteinExistence type="predicted"/>
<dbReference type="Pfam" id="PF14467">
    <property type="entry name" value="DUF4426"/>
    <property type="match status" value="1"/>
</dbReference>
<dbReference type="RefSeq" id="WP_058433147.1">
    <property type="nucleotide sequence ID" value="NZ_JAUYVT010000009.1"/>
</dbReference>
<dbReference type="Proteomes" id="UP001177212">
    <property type="component" value="Unassembled WGS sequence"/>
</dbReference>
<feature type="domain" description="DUF4426" evidence="2">
    <location>
        <begin position="30"/>
        <end position="147"/>
    </location>
</feature>
<dbReference type="EMBL" id="JAUYVT010000009">
    <property type="protein sequence ID" value="MDP2565189.1"/>
    <property type="molecule type" value="Genomic_DNA"/>
</dbReference>
<accession>A0ABT9FEI2</accession>
<evidence type="ECO:0000256" key="1">
    <source>
        <dbReference type="SAM" id="SignalP"/>
    </source>
</evidence>
<keyword evidence="1" id="KW-0732">Signal</keyword>
<sequence>MNRLIKFCFIACLTFAFNAHSEQTLGGQYKELGPWQVHYIAFPSTFIQPQIAKAYGLERSGYKGIVNISVLKNNTGNTAQKAELSGTARNLLGNKQTLNFKEVIEGESIYYLAQVDFTNEEILRFEIEIQQSNQFQTLQFQQKFYVDK</sequence>